<dbReference type="Pfam" id="PF24157">
    <property type="entry name" value="DUF7408"/>
    <property type="match status" value="1"/>
</dbReference>
<dbReference type="RefSeq" id="WP_122909964.1">
    <property type="nucleotide sequence ID" value="NZ_CBCSBE010000009.1"/>
</dbReference>
<dbReference type="OrthoDB" id="137965at2"/>
<dbReference type="AlphaFoldDB" id="A0A3M8C653"/>
<reference evidence="4 5" key="1">
    <citation type="submission" date="2018-10" db="EMBL/GenBank/DDBJ databases">
        <title>Phylogenomics of Brevibacillus.</title>
        <authorList>
            <person name="Dunlap C."/>
        </authorList>
    </citation>
    <scope>NUCLEOTIDE SEQUENCE [LARGE SCALE GENOMIC DNA]</scope>
    <source>
        <strain evidence="4 5">JCM 12215</strain>
    </source>
</reference>
<evidence type="ECO:0000256" key="1">
    <source>
        <dbReference type="SAM" id="Phobius"/>
    </source>
</evidence>
<organism evidence="4 5">
    <name type="scientific">Brevibacillus invocatus</name>
    <dbReference type="NCBI Taxonomy" id="173959"/>
    <lineage>
        <taxon>Bacteria</taxon>
        <taxon>Bacillati</taxon>
        <taxon>Bacillota</taxon>
        <taxon>Bacilli</taxon>
        <taxon>Bacillales</taxon>
        <taxon>Paenibacillaceae</taxon>
        <taxon>Brevibacillus</taxon>
    </lineage>
</organism>
<sequence>MVTGKSRRWLLALCMCLMMMAMMPTGIAAVAQAEVAIKLDAKIGFEGSFKETGLVPVQVSITNLGADIEGDLVVTAGDHNASTNGVAHYQPVSVASGVTKQVTIVVPGHHIQTYTHVSFMQGDQVLAQTRVSSMGYSGNTLMIGVLAQNPNTANYLGVMPRDVWTKNVKVFPMKPELVPVSGVQLQLVDMLILNNFALDTLNAGQIQAIREWTQLGGLLVVAGGPQYKKTVGTLQDLSPVEVTGEALVQTFTALQVEENALELTSPFTVSTGTLKEGKVLAEENGIPLFVARNFGEGKVLYVAYDLAQEPLASWSGNGRLWAEMLPNAFGSTLFQEKNYQLQDQVWPLRRASEQIPSLKLPEVSWFALLFGVYALIAGPILFFILRYKRKQNYMWVVVPILSVITGLGIFSFGAYQRGTGISLHQAGLVELNNSGQAKVSAVTAMFVPSSGDYKMIVHGPGLAEPSLTGRRSEENLNLWSLLDVDRAELNFRNVEFWSMRNVVSQQYVADTGGFVSALTYSNGKLKGTVTNQTKYHLRDVRILAGTQIQDVQELAPGSSVEVDLNYAPSAQLLQGKMHRISSRLVPQNKQTGMRYETREELMVQVLEERDYGSYDPSLASPLMIMGWTDQAVTEVSVEGSPAKSEGIALVKAPLQVKPSESGEVFYPAGSFDIIKSGNTAKLEEVPNGYYMEKGNIAFDIDLRPNGEQLEISKLYMFTWSEDSAYFSKEIYNWQTESFEAYENVFVNNIMTGDKAASYVSEAGILRIQLSHDADDNRHLGRPLVSVEGKVITR</sequence>
<dbReference type="Proteomes" id="UP000282028">
    <property type="component" value="Unassembled WGS sequence"/>
</dbReference>
<evidence type="ECO:0000259" key="3">
    <source>
        <dbReference type="Pfam" id="PF24157"/>
    </source>
</evidence>
<feature type="chain" id="PRO_5018250154" description="DUF7408 domain-containing protein" evidence="2">
    <location>
        <begin position="29"/>
        <end position="793"/>
    </location>
</feature>
<keyword evidence="1" id="KW-0472">Membrane</keyword>
<dbReference type="Gene3D" id="3.40.50.880">
    <property type="match status" value="1"/>
</dbReference>
<dbReference type="EMBL" id="RHHR01000029">
    <property type="protein sequence ID" value="RNB71168.1"/>
    <property type="molecule type" value="Genomic_DNA"/>
</dbReference>
<comment type="caution">
    <text evidence="4">The sequence shown here is derived from an EMBL/GenBank/DDBJ whole genome shotgun (WGS) entry which is preliminary data.</text>
</comment>
<keyword evidence="1" id="KW-0812">Transmembrane</keyword>
<gene>
    <name evidence="4" type="ORF">EDM52_15920</name>
</gene>
<evidence type="ECO:0000313" key="4">
    <source>
        <dbReference type="EMBL" id="RNB71168.1"/>
    </source>
</evidence>
<keyword evidence="2" id="KW-0732">Signal</keyword>
<keyword evidence="1" id="KW-1133">Transmembrane helix</keyword>
<feature type="transmembrane region" description="Helical" evidence="1">
    <location>
        <begin position="392"/>
        <end position="415"/>
    </location>
</feature>
<dbReference type="SUPFAM" id="SSF52317">
    <property type="entry name" value="Class I glutamine amidotransferase-like"/>
    <property type="match status" value="1"/>
</dbReference>
<dbReference type="InterPro" id="IPR055831">
    <property type="entry name" value="DUF7408"/>
</dbReference>
<dbReference type="InterPro" id="IPR029062">
    <property type="entry name" value="Class_I_gatase-like"/>
</dbReference>
<proteinExistence type="predicted"/>
<feature type="signal peptide" evidence="2">
    <location>
        <begin position="1"/>
        <end position="28"/>
    </location>
</feature>
<protein>
    <recommendedName>
        <fullName evidence="3">DUF7408 domain-containing protein</fullName>
    </recommendedName>
</protein>
<evidence type="ECO:0000256" key="2">
    <source>
        <dbReference type="SAM" id="SignalP"/>
    </source>
</evidence>
<name>A0A3M8C653_9BACL</name>
<feature type="transmembrane region" description="Helical" evidence="1">
    <location>
        <begin position="363"/>
        <end position="385"/>
    </location>
</feature>
<feature type="domain" description="DUF7408" evidence="3">
    <location>
        <begin position="189"/>
        <end position="304"/>
    </location>
</feature>
<keyword evidence="5" id="KW-1185">Reference proteome</keyword>
<accession>A0A3M8C653</accession>
<evidence type="ECO:0000313" key="5">
    <source>
        <dbReference type="Proteomes" id="UP000282028"/>
    </source>
</evidence>